<proteinExistence type="predicted"/>
<dbReference type="EMBL" id="STFG01000019">
    <property type="protein sequence ID" value="THT98680.1"/>
    <property type="molecule type" value="Genomic_DNA"/>
</dbReference>
<keyword evidence="3" id="KW-1185">Reference proteome</keyword>
<comment type="caution">
    <text evidence="2">The sequence shown here is derived from an EMBL/GenBank/DDBJ whole genome shotgun (WGS) entry which is preliminary data.</text>
</comment>
<evidence type="ECO:0008006" key="4">
    <source>
        <dbReference type="Google" id="ProtNLM"/>
    </source>
</evidence>
<dbReference type="AlphaFoldDB" id="A0A4S8EWK5"/>
<organism evidence="2 3">
    <name type="scientific">Lampropedia puyangensis</name>
    <dbReference type="NCBI Taxonomy" id="1330072"/>
    <lineage>
        <taxon>Bacteria</taxon>
        <taxon>Pseudomonadati</taxon>
        <taxon>Pseudomonadota</taxon>
        <taxon>Betaproteobacteria</taxon>
        <taxon>Burkholderiales</taxon>
        <taxon>Comamonadaceae</taxon>
        <taxon>Lampropedia</taxon>
    </lineage>
</organism>
<keyword evidence="1" id="KW-0732">Signal</keyword>
<accession>A0A4S8EWK5</accession>
<feature type="chain" id="PRO_5020645584" description="Lipoprotein" evidence="1">
    <location>
        <begin position="22"/>
        <end position="156"/>
    </location>
</feature>
<feature type="signal peptide" evidence="1">
    <location>
        <begin position="1"/>
        <end position="21"/>
    </location>
</feature>
<evidence type="ECO:0000313" key="2">
    <source>
        <dbReference type="EMBL" id="THT98680.1"/>
    </source>
</evidence>
<protein>
    <recommendedName>
        <fullName evidence="4">Lipoprotein</fullName>
    </recommendedName>
</protein>
<sequence>MHKLSFCSMPFSLRICLPAIALFLTGCGDGYSGHFVWGNQPDDDDPGLVVVVTRVASYGEETAVSWDSQSAVQAQNIRSTSVAAQAAFAQLQTTDTLRCDTSEPIWRLTLQVPDRQPRHYLSSHGACAAFNDGSVAGWIATQELAAFAQLLSQKDD</sequence>
<dbReference type="PROSITE" id="PS51257">
    <property type="entry name" value="PROKAR_LIPOPROTEIN"/>
    <property type="match status" value="1"/>
</dbReference>
<reference evidence="2 3" key="1">
    <citation type="journal article" date="2015" name="Antonie Van Leeuwenhoek">
        <title>Lampropedia puyangensis sp. nov., isolated from symptomatic bark of Populus ? euramericana canker and emended description of Lampropedia hyalina (Ehrenberg 1832) Lee et al. 2004.</title>
        <authorList>
            <person name="Li Y."/>
            <person name="Wang T."/>
            <person name="Piao C.G."/>
            <person name="Wang L.F."/>
            <person name="Tian G.Z."/>
            <person name="Zhu T.H."/>
            <person name="Guo M.W."/>
        </authorList>
    </citation>
    <scope>NUCLEOTIDE SEQUENCE [LARGE SCALE GENOMIC DNA]</scope>
    <source>
        <strain evidence="2 3">2-bin</strain>
    </source>
</reference>
<gene>
    <name evidence="2" type="ORF">E9531_13990</name>
</gene>
<dbReference type="Proteomes" id="UP000308917">
    <property type="component" value="Unassembled WGS sequence"/>
</dbReference>
<dbReference type="RefSeq" id="WP_158291796.1">
    <property type="nucleotide sequence ID" value="NZ_STFG01000019.1"/>
</dbReference>
<name>A0A4S8EWK5_9BURK</name>
<evidence type="ECO:0000313" key="3">
    <source>
        <dbReference type="Proteomes" id="UP000308917"/>
    </source>
</evidence>
<evidence type="ECO:0000256" key="1">
    <source>
        <dbReference type="SAM" id="SignalP"/>
    </source>
</evidence>